<reference evidence="1 2" key="1">
    <citation type="submission" date="2019-05" db="EMBL/GenBank/DDBJ databases">
        <title>Another draft genome of Portunus trituberculatus and its Hox gene families provides insights of decapod evolution.</title>
        <authorList>
            <person name="Jeong J.-H."/>
            <person name="Song I."/>
            <person name="Kim S."/>
            <person name="Choi T."/>
            <person name="Kim D."/>
            <person name="Ryu S."/>
            <person name="Kim W."/>
        </authorList>
    </citation>
    <scope>NUCLEOTIDE SEQUENCE [LARGE SCALE GENOMIC DNA]</scope>
    <source>
        <tissue evidence="1">Muscle</tissue>
    </source>
</reference>
<organism evidence="1 2">
    <name type="scientific">Portunus trituberculatus</name>
    <name type="common">Swimming crab</name>
    <name type="synonym">Neptunus trituberculatus</name>
    <dbReference type="NCBI Taxonomy" id="210409"/>
    <lineage>
        <taxon>Eukaryota</taxon>
        <taxon>Metazoa</taxon>
        <taxon>Ecdysozoa</taxon>
        <taxon>Arthropoda</taxon>
        <taxon>Crustacea</taxon>
        <taxon>Multicrustacea</taxon>
        <taxon>Malacostraca</taxon>
        <taxon>Eumalacostraca</taxon>
        <taxon>Eucarida</taxon>
        <taxon>Decapoda</taxon>
        <taxon>Pleocyemata</taxon>
        <taxon>Brachyura</taxon>
        <taxon>Eubrachyura</taxon>
        <taxon>Portunoidea</taxon>
        <taxon>Portunidae</taxon>
        <taxon>Portuninae</taxon>
        <taxon>Portunus</taxon>
    </lineage>
</organism>
<sequence length="170" mass="18219">MFPHPERSTTSTVVTPTHPERSHVVHTHYTSLVYSHSIRLPLATRDTNLGSSKTAQGVCGGEGRVHRNNLQDIPMLNDFARHRHALYRHALLARRVRRSCRHSGVGVGSGRAPAGTHPTQTRFAGCVSPGLLAAVLQCCVCSAACLALLAAACRLWQADVGAAGQTGLKE</sequence>
<proteinExistence type="predicted"/>
<evidence type="ECO:0000313" key="2">
    <source>
        <dbReference type="Proteomes" id="UP000324222"/>
    </source>
</evidence>
<evidence type="ECO:0000313" key="1">
    <source>
        <dbReference type="EMBL" id="MPC97112.1"/>
    </source>
</evidence>
<name>A0A5B7JLW0_PORTR</name>
<comment type="caution">
    <text evidence="1">The sequence shown here is derived from an EMBL/GenBank/DDBJ whole genome shotgun (WGS) entry which is preliminary data.</text>
</comment>
<protein>
    <submittedName>
        <fullName evidence="1">Uncharacterized protein</fullName>
    </submittedName>
</protein>
<accession>A0A5B7JLW0</accession>
<keyword evidence="2" id="KW-1185">Reference proteome</keyword>
<dbReference type="EMBL" id="VSRR010108662">
    <property type="protein sequence ID" value="MPC97112.1"/>
    <property type="molecule type" value="Genomic_DNA"/>
</dbReference>
<dbReference type="Proteomes" id="UP000324222">
    <property type="component" value="Unassembled WGS sequence"/>
</dbReference>
<gene>
    <name evidence="1" type="ORF">E2C01_092405</name>
</gene>
<dbReference type="AlphaFoldDB" id="A0A5B7JLW0"/>